<protein>
    <recommendedName>
        <fullName evidence="7">UPF0056 membrane protein</fullName>
    </recommendedName>
</protein>
<comment type="similarity">
    <text evidence="2 7">Belongs to the UPF0056 (MarC) family.</text>
</comment>
<feature type="transmembrane region" description="Helical" evidence="7">
    <location>
        <begin position="194"/>
        <end position="211"/>
    </location>
</feature>
<dbReference type="InterPro" id="IPR002771">
    <property type="entry name" value="Multi_antbiot-R_MarC"/>
</dbReference>
<feature type="transmembrane region" description="Helical" evidence="7">
    <location>
        <begin position="12"/>
        <end position="36"/>
    </location>
</feature>
<evidence type="ECO:0000256" key="6">
    <source>
        <dbReference type="ARBA" id="ARBA00023136"/>
    </source>
</evidence>
<reference evidence="8 9" key="1">
    <citation type="submission" date="2021-04" db="EMBL/GenBank/DDBJ databases">
        <authorList>
            <person name="Ivanova A."/>
        </authorList>
    </citation>
    <scope>NUCLEOTIDE SEQUENCE [LARGE SCALE GENOMIC DNA]</scope>
    <source>
        <strain evidence="8 9">G18</strain>
    </source>
</reference>
<comment type="caution">
    <text evidence="7">Lacks conserved residue(s) required for the propagation of feature annotation.</text>
</comment>
<evidence type="ECO:0000256" key="4">
    <source>
        <dbReference type="ARBA" id="ARBA00022692"/>
    </source>
</evidence>
<dbReference type="Pfam" id="PF01914">
    <property type="entry name" value="MarC"/>
    <property type="match status" value="1"/>
</dbReference>
<dbReference type="PANTHER" id="PTHR33508:SF1">
    <property type="entry name" value="UPF0056 MEMBRANE PROTEIN YHCE"/>
    <property type="match status" value="1"/>
</dbReference>
<keyword evidence="4 7" id="KW-0812">Transmembrane</keyword>
<evidence type="ECO:0000256" key="7">
    <source>
        <dbReference type="RuleBase" id="RU362048"/>
    </source>
</evidence>
<dbReference type="NCBIfam" id="TIGR00427">
    <property type="entry name" value="NAAT family transporter"/>
    <property type="match status" value="1"/>
</dbReference>
<evidence type="ECO:0000313" key="9">
    <source>
        <dbReference type="Proteomes" id="UP000676565"/>
    </source>
</evidence>
<organism evidence="8 9">
    <name type="scientific">Gemmata palustris</name>
    <dbReference type="NCBI Taxonomy" id="2822762"/>
    <lineage>
        <taxon>Bacteria</taxon>
        <taxon>Pseudomonadati</taxon>
        <taxon>Planctomycetota</taxon>
        <taxon>Planctomycetia</taxon>
        <taxon>Gemmatales</taxon>
        <taxon>Gemmataceae</taxon>
        <taxon>Gemmata</taxon>
    </lineage>
</organism>
<name>A0ABS5C0J3_9BACT</name>
<feature type="transmembrane region" description="Helical" evidence="7">
    <location>
        <begin position="120"/>
        <end position="141"/>
    </location>
</feature>
<dbReference type="RefSeq" id="WP_210660185.1">
    <property type="nucleotide sequence ID" value="NZ_JAGKQQ010000001.1"/>
</dbReference>
<evidence type="ECO:0000256" key="5">
    <source>
        <dbReference type="ARBA" id="ARBA00022989"/>
    </source>
</evidence>
<evidence type="ECO:0000256" key="2">
    <source>
        <dbReference type="ARBA" id="ARBA00009784"/>
    </source>
</evidence>
<comment type="caution">
    <text evidence="8">The sequence shown here is derived from an EMBL/GenBank/DDBJ whole genome shotgun (WGS) entry which is preliminary data.</text>
</comment>
<keyword evidence="5 7" id="KW-1133">Transmembrane helix</keyword>
<evidence type="ECO:0000256" key="1">
    <source>
        <dbReference type="ARBA" id="ARBA00004651"/>
    </source>
</evidence>
<accession>A0ABS5C0J3</accession>
<sequence length="221" mass="23107">MLHDFSSTVLLLVAGLFPIINPPAAGFIILSLVPNAAPAQRAELARRISFNSFVILLASLSVGAYVLAFFGISIPVLRVAGGIIIGSAGWKLLHSPHDDKKGHEPPRADPSGSESLGVQAFYPLTLPITVGPGSIAVAIALATGFPREGPTPVHAAAVSTALLVLCASIYLCVRFAANVERLLGAVGSQVAMRLFAFILFCIGVQIFWLGLSELIAAQNTK</sequence>
<proteinExistence type="inferred from homology"/>
<keyword evidence="9" id="KW-1185">Reference proteome</keyword>
<feature type="transmembrane region" description="Helical" evidence="7">
    <location>
        <begin position="48"/>
        <end position="70"/>
    </location>
</feature>
<dbReference type="EMBL" id="JAGKQQ010000001">
    <property type="protein sequence ID" value="MBP3959513.1"/>
    <property type="molecule type" value="Genomic_DNA"/>
</dbReference>
<keyword evidence="3" id="KW-1003">Cell membrane</keyword>
<evidence type="ECO:0000256" key="3">
    <source>
        <dbReference type="ARBA" id="ARBA00022475"/>
    </source>
</evidence>
<evidence type="ECO:0000313" key="8">
    <source>
        <dbReference type="EMBL" id="MBP3959513.1"/>
    </source>
</evidence>
<gene>
    <name evidence="8" type="ORF">J8F10_30075</name>
</gene>
<keyword evidence="6 7" id="KW-0472">Membrane</keyword>
<dbReference type="PANTHER" id="PTHR33508">
    <property type="entry name" value="UPF0056 MEMBRANE PROTEIN YHCE"/>
    <property type="match status" value="1"/>
</dbReference>
<feature type="transmembrane region" description="Helical" evidence="7">
    <location>
        <begin position="153"/>
        <end position="173"/>
    </location>
</feature>
<dbReference type="Proteomes" id="UP000676565">
    <property type="component" value="Unassembled WGS sequence"/>
</dbReference>
<comment type="subcellular location">
    <subcellularLocation>
        <location evidence="1 7">Cell membrane</location>
        <topology evidence="1 7">Multi-pass membrane protein</topology>
    </subcellularLocation>
</comment>